<dbReference type="AlphaFoldDB" id="A0AAD7FFQ0"/>
<dbReference type="Proteomes" id="UP001221142">
    <property type="component" value="Unassembled WGS sequence"/>
</dbReference>
<organism evidence="1 2">
    <name type="scientific">Roridomyces roridus</name>
    <dbReference type="NCBI Taxonomy" id="1738132"/>
    <lineage>
        <taxon>Eukaryota</taxon>
        <taxon>Fungi</taxon>
        <taxon>Dikarya</taxon>
        <taxon>Basidiomycota</taxon>
        <taxon>Agaricomycotina</taxon>
        <taxon>Agaricomycetes</taxon>
        <taxon>Agaricomycetidae</taxon>
        <taxon>Agaricales</taxon>
        <taxon>Marasmiineae</taxon>
        <taxon>Mycenaceae</taxon>
        <taxon>Roridomyces</taxon>
    </lineage>
</organism>
<reference evidence="1" key="1">
    <citation type="submission" date="2023-03" db="EMBL/GenBank/DDBJ databases">
        <title>Massive genome expansion in bonnet fungi (Mycena s.s.) driven by repeated elements and novel gene families across ecological guilds.</title>
        <authorList>
            <consortium name="Lawrence Berkeley National Laboratory"/>
            <person name="Harder C.B."/>
            <person name="Miyauchi S."/>
            <person name="Viragh M."/>
            <person name="Kuo A."/>
            <person name="Thoen E."/>
            <person name="Andreopoulos B."/>
            <person name="Lu D."/>
            <person name="Skrede I."/>
            <person name="Drula E."/>
            <person name="Henrissat B."/>
            <person name="Morin E."/>
            <person name="Kohler A."/>
            <person name="Barry K."/>
            <person name="LaButti K."/>
            <person name="Morin E."/>
            <person name="Salamov A."/>
            <person name="Lipzen A."/>
            <person name="Mereny Z."/>
            <person name="Hegedus B."/>
            <person name="Baldrian P."/>
            <person name="Stursova M."/>
            <person name="Weitz H."/>
            <person name="Taylor A."/>
            <person name="Grigoriev I.V."/>
            <person name="Nagy L.G."/>
            <person name="Martin F."/>
            <person name="Kauserud H."/>
        </authorList>
    </citation>
    <scope>NUCLEOTIDE SEQUENCE</scope>
    <source>
        <strain evidence="1">9284</strain>
    </source>
</reference>
<dbReference type="EMBL" id="JARKIF010000023">
    <property type="protein sequence ID" value="KAJ7615988.1"/>
    <property type="molecule type" value="Genomic_DNA"/>
</dbReference>
<gene>
    <name evidence="1" type="ORF">FB45DRAFT_1008191</name>
</gene>
<accession>A0AAD7FFQ0</accession>
<evidence type="ECO:0000313" key="2">
    <source>
        <dbReference type="Proteomes" id="UP001221142"/>
    </source>
</evidence>
<sequence>MDYVGGVAPIRGSQSRRFSRDYGHDYGPWIMSFCAYLAEENPDGTTAWPPLQDLSPEGTSHWVLGFSYYYEDFVFYWDGAGEAFFRLGDSTATLAVGNSWNNATGVPANGEIILGLNVASTAAGASNRGDGPGKLVAYKIPDNLNDLD</sequence>
<comment type="caution">
    <text evidence="1">The sequence shown here is derived from an EMBL/GenBank/DDBJ whole genome shotgun (WGS) entry which is preliminary data.</text>
</comment>
<protein>
    <submittedName>
        <fullName evidence="1">Uncharacterized protein</fullName>
    </submittedName>
</protein>
<name>A0AAD7FFQ0_9AGAR</name>
<proteinExistence type="predicted"/>
<keyword evidence="2" id="KW-1185">Reference proteome</keyword>
<evidence type="ECO:0000313" key="1">
    <source>
        <dbReference type="EMBL" id="KAJ7615988.1"/>
    </source>
</evidence>